<evidence type="ECO:0000256" key="1">
    <source>
        <dbReference type="ARBA" id="ARBA00008563"/>
    </source>
</evidence>
<comment type="caution">
    <text evidence="7">The sequence shown here is derived from an EMBL/GenBank/DDBJ whole genome shotgun (WGS) entry which is preliminary data.</text>
</comment>
<evidence type="ECO:0000256" key="2">
    <source>
        <dbReference type="ARBA" id="ARBA00022980"/>
    </source>
</evidence>
<dbReference type="AlphaFoldDB" id="A0A934K361"/>
<keyword evidence="3 4" id="KW-0687">Ribonucleoprotein</keyword>
<dbReference type="GO" id="GO:0019843">
    <property type="term" value="F:rRNA binding"/>
    <property type="evidence" value="ECO:0007669"/>
    <property type="project" value="UniProtKB-UniRule"/>
</dbReference>
<dbReference type="Proteomes" id="UP000606991">
    <property type="component" value="Unassembled WGS sequence"/>
</dbReference>
<feature type="compositionally biased region" description="Low complexity" evidence="6">
    <location>
        <begin position="108"/>
        <end position="165"/>
    </location>
</feature>
<dbReference type="GO" id="GO:0003735">
    <property type="term" value="F:structural constituent of ribosome"/>
    <property type="evidence" value="ECO:0007669"/>
    <property type="project" value="InterPro"/>
</dbReference>
<proteinExistence type="inferred from homology"/>
<evidence type="ECO:0000313" key="8">
    <source>
        <dbReference type="Proteomes" id="UP000606991"/>
    </source>
</evidence>
<dbReference type="Pfam" id="PF00829">
    <property type="entry name" value="Ribosomal_L21p"/>
    <property type="match status" value="1"/>
</dbReference>
<dbReference type="RefSeq" id="WP_337311627.1">
    <property type="nucleotide sequence ID" value="NZ_JAEKNS010000093.1"/>
</dbReference>
<accession>A0A934K361</accession>
<comment type="function">
    <text evidence="4 5">This protein binds to 23S rRNA in the presence of protein L20.</text>
</comment>
<reference evidence="7 8" key="1">
    <citation type="submission" date="2020-10" db="EMBL/GenBank/DDBJ databases">
        <title>Ca. Dormibacterota MAGs.</title>
        <authorList>
            <person name="Montgomery K."/>
        </authorList>
    </citation>
    <scope>NUCLEOTIDE SEQUENCE [LARGE SCALE GENOMIC DNA]</scope>
    <source>
        <strain evidence="7">SC8812_S17_18</strain>
    </source>
</reference>
<dbReference type="PANTHER" id="PTHR21349:SF0">
    <property type="entry name" value="LARGE RIBOSOMAL SUBUNIT PROTEIN BL21M"/>
    <property type="match status" value="1"/>
</dbReference>
<keyword evidence="4 5" id="KW-0699">rRNA-binding</keyword>
<protein>
    <recommendedName>
        <fullName evidence="4">Large ribosomal subunit protein bL21</fullName>
    </recommendedName>
</protein>
<name>A0A934K361_9BACT</name>
<dbReference type="GO" id="GO:0005737">
    <property type="term" value="C:cytoplasm"/>
    <property type="evidence" value="ECO:0007669"/>
    <property type="project" value="UniProtKB-ARBA"/>
</dbReference>
<dbReference type="NCBIfam" id="TIGR00061">
    <property type="entry name" value="L21"/>
    <property type="match status" value="1"/>
</dbReference>
<evidence type="ECO:0000256" key="6">
    <source>
        <dbReference type="SAM" id="MobiDB-lite"/>
    </source>
</evidence>
<dbReference type="InterPro" id="IPR001787">
    <property type="entry name" value="Ribosomal_bL21"/>
</dbReference>
<dbReference type="EMBL" id="JAEKNS010000093">
    <property type="protein sequence ID" value="MBJ7594960.1"/>
    <property type="molecule type" value="Genomic_DNA"/>
</dbReference>
<gene>
    <name evidence="4 7" type="primary">rplU</name>
    <name evidence="7" type="ORF">JF886_08905</name>
</gene>
<evidence type="ECO:0000256" key="3">
    <source>
        <dbReference type="ARBA" id="ARBA00023274"/>
    </source>
</evidence>
<organism evidence="7 8">
    <name type="scientific">Candidatus Aeolococcus gillhamiae</name>
    <dbReference type="NCBI Taxonomy" id="3127015"/>
    <lineage>
        <taxon>Bacteria</taxon>
        <taxon>Bacillati</taxon>
        <taxon>Candidatus Dormiibacterota</taxon>
        <taxon>Candidatus Dormibacteria</taxon>
        <taxon>Candidatus Aeolococcales</taxon>
        <taxon>Candidatus Aeolococcaceae</taxon>
        <taxon>Candidatus Aeolococcus</taxon>
    </lineage>
</organism>
<evidence type="ECO:0000313" key="7">
    <source>
        <dbReference type="EMBL" id="MBJ7594960.1"/>
    </source>
</evidence>
<evidence type="ECO:0000256" key="4">
    <source>
        <dbReference type="HAMAP-Rule" id="MF_01363"/>
    </source>
</evidence>
<comment type="similarity">
    <text evidence="1 4 5">Belongs to the bacterial ribosomal protein bL21 family.</text>
</comment>
<dbReference type="InterPro" id="IPR028909">
    <property type="entry name" value="bL21-like"/>
</dbReference>
<evidence type="ECO:0000256" key="5">
    <source>
        <dbReference type="RuleBase" id="RU000562"/>
    </source>
</evidence>
<dbReference type="PANTHER" id="PTHR21349">
    <property type="entry name" value="50S RIBOSOMAL PROTEIN L21"/>
    <property type="match status" value="1"/>
</dbReference>
<comment type="subunit">
    <text evidence="4">Part of the 50S ribosomal subunit. Contacts protein L20.</text>
</comment>
<keyword evidence="4 5" id="KW-0694">RNA-binding</keyword>
<dbReference type="GO" id="GO:1990904">
    <property type="term" value="C:ribonucleoprotein complex"/>
    <property type="evidence" value="ECO:0007669"/>
    <property type="project" value="UniProtKB-KW"/>
</dbReference>
<dbReference type="GO" id="GO:0005840">
    <property type="term" value="C:ribosome"/>
    <property type="evidence" value="ECO:0007669"/>
    <property type="project" value="UniProtKB-KW"/>
</dbReference>
<feature type="region of interest" description="Disordered" evidence="6">
    <location>
        <begin position="106"/>
        <end position="204"/>
    </location>
</feature>
<feature type="compositionally biased region" description="Basic residues" evidence="6">
    <location>
        <begin position="166"/>
        <end position="176"/>
    </location>
</feature>
<dbReference type="HAMAP" id="MF_01363">
    <property type="entry name" value="Ribosomal_bL21"/>
    <property type="match status" value="1"/>
</dbReference>
<sequence length="204" mass="21002">MYAILSHGGRQYRVSAGDRLVVDRLDAEVGSVVGLEPVLLTGGNGTTAVGKDVDGLRVAVTVIAHRRGEKLRIFKYKAKKRSRKAAGYRSDLTELRVESILARGATLPRPSTARSSRSAETSASAPSEPAPKAQRRSAATASATGVSTATAKPAPKAAGAALKTATKPKAKAKAKASTKAAGDAKPAPKRTGTSSRAKETNDGA</sequence>
<dbReference type="SUPFAM" id="SSF141091">
    <property type="entry name" value="L21p-like"/>
    <property type="match status" value="1"/>
</dbReference>
<dbReference type="GO" id="GO:0006412">
    <property type="term" value="P:translation"/>
    <property type="evidence" value="ECO:0007669"/>
    <property type="project" value="UniProtKB-UniRule"/>
</dbReference>
<dbReference type="InterPro" id="IPR036164">
    <property type="entry name" value="bL21-like_sf"/>
</dbReference>
<keyword evidence="2 4" id="KW-0689">Ribosomal protein</keyword>